<dbReference type="GO" id="GO:0009234">
    <property type="term" value="P:menaquinone biosynthetic process"/>
    <property type="evidence" value="ECO:0007669"/>
    <property type="project" value="UniProtKB-UniRule"/>
</dbReference>
<evidence type="ECO:0000313" key="5">
    <source>
        <dbReference type="Proteomes" id="UP000243650"/>
    </source>
</evidence>
<protein>
    <recommendedName>
        <fullName evidence="1 2">Futalosine hydrolase</fullName>
        <shortName evidence="1">FL hydrolase</shortName>
        <ecNumber evidence="1 2">3.2.2.26</ecNumber>
    </recommendedName>
    <alternativeName>
        <fullName evidence="1">Futalosine nucleosidase</fullName>
    </alternativeName>
    <alternativeName>
        <fullName evidence="1">Menaquinone biosynthetic enzyme MqnB</fullName>
    </alternativeName>
</protein>
<dbReference type="EMBL" id="PVNS01000005">
    <property type="protein sequence ID" value="PRO65978.1"/>
    <property type="molecule type" value="Genomic_DNA"/>
</dbReference>
<evidence type="ECO:0000256" key="2">
    <source>
        <dbReference type="NCBIfam" id="TIGR03664"/>
    </source>
</evidence>
<proteinExistence type="inferred from homology"/>
<dbReference type="PANTHER" id="PTHR46832">
    <property type="entry name" value="5'-METHYLTHIOADENOSINE/S-ADENOSYLHOMOCYSTEINE NUCLEOSIDASE"/>
    <property type="match status" value="1"/>
</dbReference>
<dbReference type="InterPro" id="IPR035994">
    <property type="entry name" value="Nucleoside_phosphorylase_sf"/>
</dbReference>
<dbReference type="Pfam" id="PF01048">
    <property type="entry name" value="PNP_UDP_1"/>
    <property type="match status" value="1"/>
</dbReference>
<dbReference type="GO" id="GO:0005829">
    <property type="term" value="C:cytosol"/>
    <property type="evidence" value="ECO:0007669"/>
    <property type="project" value="TreeGrafter"/>
</dbReference>
<dbReference type="GO" id="GO:0019284">
    <property type="term" value="P:L-methionine salvage from S-adenosylmethionine"/>
    <property type="evidence" value="ECO:0007669"/>
    <property type="project" value="TreeGrafter"/>
</dbReference>
<dbReference type="UniPathway" id="UPA00079"/>
<feature type="domain" description="Nucleoside phosphorylase" evidence="3">
    <location>
        <begin position="33"/>
        <end position="193"/>
    </location>
</feature>
<dbReference type="GO" id="GO:0009116">
    <property type="term" value="P:nucleoside metabolic process"/>
    <property type="evidence" value="ECO:0007669"/>
    <property type="project" value="InterPro"/>
</dbReference>
<dbReference type="AlphaFoldDB" id="A0A2P6MI91"/>
<dbReference type="GO" id="GO:0008782">
    <property type="term" value="F:adenosylhomocysteine nucleosidase activity"/>
    <property type="evidence" value="ECO:0007669"/>
    <property type="project" value="TreeGrafter"/>
</dbReference>
<dbReference type="Gene3D" id="3.40.50.1580">
    <property type="entry name" value="Nucleoside phosphorylase domain"/>
    <property type="match status" value="1"/>
</dbReference>
<evidence type="ECO:0000313" key="4">
    <source>
        <dbReference type="EMBL" id="PRO65978.1"/>
    </source>
</evidence>
<keyword evidence="1" id="KW-0474">Menaquinone biosynthesis</keyword>
<dbReference type="HAMAP" id="MF_00991">
    <property type="entry name" value="MqnB"/>
    <property type="match status" value="1"/>
</dbReference>
<dbReference type="Proteomes" id="UP000243650">
    <property type="component" value="Unassembled WGS sequence"/>
</dbReference>
<comment type="similarity">
    <text evidence="1">Belongs to the PNP/UDP phosphorylase family. Futalosine hydrolase subfamily.</text>
</comment>
<organism evidence="4 5">
    <name type="scientific">Alkalicoccus urumqiensis</name>
    <name type="common">Bacillus urumqiensis</name>
    <dbReference type="NCBI Taxonomy" id="1548213"/>
    <lineage>
        <taxon>Bacteria</taxon>
        <taxon>Bacillati</taxon>
        <taxon>Bacillota</taxon>
        <taxon>Bacilli</taxon>
        <taxon>Bacillales</taxon>
        <taxon>Bacillaceae</taxon>
        <taxon>Alkalicoccus</taxon>
    </lineage>
</organism>
<dbReference type="NCBIfam" id="TIGR03664">
    <property type="entry name" value="fut_nucase"/>
    <property type="match status" value="1"/>
</dbReference>
<evidence type="ECO:0000259" key="3">
    <source>
        <dbReference type="Pfam" id="PF01048"/>
    </source>
</evidence>
<dbReference type="InterPro" id="IPR000845">
    <property type="entry name" value="Nucleoside_phosphorylase_d"/>
</dbReference>
<reference evidence="4 5" key="1">
    <citation type="submission" date="2018-03" db="EMBL/GenBank/DDBJ databases">
        <title>Bacillus urumqiensis sp. nov., a moderately haloalkaliphilic bacterium isolated from a salt lake.</title>
        <authorList>
            <person name="Zhao B."/>
            <person name="Liao Z."/>
        </authorList>
    </citation>
    <scope>NUCLEOTIDE SEQUENCE [LARGE SCALE GENOMIC DNA]</scope>
    <source>
        <strain evidence="4 5">BZ-SZ-XJ18</strain>
    </source>
</reference>
<evidence type="ECO:0000256" key="1">
    <source>
        <dbReference type="HAMAP-Rule" id="MF_00991"/>
    </source>
</evidence>
<comment type="caution">
    <text evidence="4">The sequence shown here is derived from an EMBL/GenBank/DDBJ whole genome shotgun (WGS) entry which is preliminary data.</text>
</comment>
<comment type="catalytic activity">
    <reaction evidence="1">
        <text>futalosine + H2O = dehypoxanthine futalosine + hypoxanthine</text>
        <dbReference type="Rhea" id="RHEA:25904"/>
        <dbReference type="ChEBI" id="CHEBI:15377"/>
        <dbReference type="ChEBI" id="CHEBI:17368"/>
        <dbReference type="ChEBI" id="CHEBI:58863"/>
        <dbReference type="ChEBI" id="CHEBI:58864"/>
        <dbReference type="EC" id="3.2.2.26"/>
    </reaction>
</comment>
<dbReference type="RefSeq" id="WP_105958662.1">
    <property type="nucleotide sequence ID" value="NZ_PVNS01000005.1"/>
</dbReference>
<dbReference type="CDD" id="cd17766">
    <property type="entry name" value="futalosine_nucleosidase_MqnB"/>
    <property type="match status" value="1"/>
</dbReference>
<dbReference type="PANTHER" id="PTHR46832:SF2">
    <property type="entry name" value="FUTALOSINE HYDROLASE"/>
    <property type="match status" value="1"/>
</dbReference>
<dbReference type="GO" id="GO:0008930">
    <property type="term" value="F:methylthioadenosine nucleosidase activity"/>
    <property type="evidence" value="ECO:0007669"/>
    <property type="project" value="TreeGrafter"/>
</dbReference>
<keyword evidence="5" id="KW-1185">Reference proteome</keyword>
<dbReference type="OrthoDB" id="9788270at2"/>
<comment type="pathway">
    <text evidence="1">Quinol/quinone metabolism; menaquinone biosynthesis.</text>
</comment>
<comment type="function">
    <text evidence="1">Catalyzes the hydrolysis of futalosine (FL) to dehypoxanthine futalosine (DHFL) and hypoxanthine, a step in the biosynthesis of menaquinone (MK, vitamin K2).</text>
</comment>
<gene>
    <name evidence="1 4" type="primary">mqnB</name>
    <name evidence="4" type="ORF">C6I21_06650</name>
</gene>
<name>A0A2P6MI91_ALKUR</name>
<sequence>MDFPILILTAVDKEREAVKKAVSEDPRFITDVCGFGPVQAAVKTGASIQKYRPKAVINAGIAGAYPGRGDIGGIFTASASVFDDLGAETAEERLSPETLGFGTSRWERSSFFNEYPFPAPSTEILTVSLATGTTASMESRMKRHPEAALEAMEGAGCAAACKHAGVPFMEVRSVSNMSGARSEQRWELDTALDVLTETFIRWKETLQ</sequence>
<dbReference type="SUPFAM" id="SSF53167">
    <property type="entry name" value="Purine and uridine phosphorylases"/>
    <property type="match status" value="1"/>
</dbReference>
<accession>A0A2P6MI91</accession>
<dbReference type="InterPro" id="IPR019963">
    <property type="entry name" value="FL_hydrolase_MqnB"/>
</dbReference>
<dbReference type="EC" id="3.2.2.26" evidence="1 2"/>
<keyword evidence="1 4" id="KW-0378">Hydrolase</keyword>